<reference evidence="1 2" key="1">
    <citation type="submission" date="2018-01" db="EMBL/GenBank/DDBJ databases">
        <authorList>
            <person name="Clerissi C."/>
        </authorList>
    </citation>
    <scope>NUCLEOTIDE SEQUENCE [LARGE SCALE GENOMIC DNA]</scope>
    <source>
        <strain evidence="1">Cupriavidus taiwanensis SWF 66322</strain>
    </source>
</reference>
<protein>
    <submittedName>
        <fullName evidence="1">Uncharacterized protein</fullName>
    </submittedName>
</protein>
<dbReference type="EMBL" id="LT984813">
    <property type="protein sequence ID" value="SPD66083.1"/>
    <property type="molecule type" value="Genomic_DNA"/>
</dbReference>
<evidence type="ECO:0000313" key="2">
    <source>
        <dbReference type="Proteomes" id="UP000254259"/>
    </source>
</evidence>
<dbReference type="AlphaFoldDB" id="A0A9Q7XPR5"/>
<name>A0A9Q7XPR5_9BURK</name>
<sequence length="49" mass="5075">MEGRAAVLDPMMVAPHRSKLAAGCSGYPISAGKFGFGQRNAGGERVDPL</sequence>
<accession>A0A9Q7XPR5</accession>
<dbReference type="Proteomes" id="UP000254259">
    <property type="component" value="Chromosome CBM2636"/>
</dbReference>
<proteinExistence type="predicted"/>
<organism evidence="1 2">
    <name type="scientific">Cupriavidus taiwanensis</name>
    <dbReference type="NCBI Taxonomy" id="164546"/>
    <lineage>
        <taxon>Bacteria</taxon>
        <taxon>Pseudomonadati</taxon>
        <taxon>Pseudomonadota</taxon>
        <taxon>Betaproteobacteria</taxon>
        <taxon>Burkholderiales</taxon>
        <taxon>Burkholderiaceae</taxon>
        <taxon>Cupriavidus</taxon>
    </lineage>
</organism>
<gene>
    <name evidence="1" type="ORF">CBM2636_20609</name>
</gene>
<evidence type="ECO:0000313" key="1">
    <source>
        <dbReference type="EMBL" id="SPD66083.1"/>
    </source>
</evidence>